<dbReference type="NCBIfam" id="TIGR02258">
    <property type="entry name" value="2_5_ligase"/>
    <property type="match status" value="1"/>
</dbReference>
<evidence type="ECO:0000256" key="1">
    <source>
        <dbReference type="ARBA" id="ARBA00022801"/>
    </source>
</evidence>
<dbReference type="EC" id="3.1.4.58" evidence="2"/>
<evidence type="ECO:0000313" key="3">
    <source>
        <dbReference type="EMBL" id="TKR22935.1"/>
    </source>
</evidence>
<dbReference type="PANTHER" id="PTHR35561:SF1">
    <property type="entry name" value="RNA 2',3'-CYCLIC PHOSPHODIESTERASE"/>
    <property type="match status" value="1"/>
</dbReference>
<dbReference type="EMBL" id="SZYE01000125">
    <property type="protein sequence ID" value="TKR22935.1"/>
    <property type="molecule type" value="Genomic_DNA"/>
</dbReference>
<name>A0A7Z8K001_9CELL</name>
<feature type="short sequence motif" description="HXTX 1" evidence="2">
    <location>
        <begin position="49"/>
        <end position="52"/>
    </location>
</feature>
<keyword evidence="1 2" id="KW-0378">Hydrolase</keyword>
<reference evidence="3 4" key="1">
    <citation type="submission" date="2019-05" db="EMBL/GenBank/DDBJ databases">
        <title>Genome sequence of Cellulomonas hominis strain CS1.</title>
        <authorList>
            <person name="Belmont J."/>
            <person name="Maclea K.S."/>
        </authorList>
    </citation>
    <scope>NUCLEOTIDE SEQUENCE [LARGE SCALE GENOMIC DNA]</scope>
    <source>
        <strain evidence="3 4">CS1</strain>
    </source>
</reference>
<evidence type="ECO:0000256" key="2">
    <source>
        <dbReference type="HAMAP-Rule" id="MF_01940"/>
    </source>
</evidence>
<organism evidence="3 4">
    <name type="scientific">Cellulomonas hominis</name>
    <dbReference type="NCBI Taxonomy" id="156981"/>
    <lineage>
        <taxon>Bacteria</taxon>
        <taxon>Bacillati</taxon>
        <taxon>Actinomycetota</taxon>
        <taxon>Actinomycetes</taxon>
        <taxon>Micrococcales</taxon>
        <taxon>Cellulomonadaceae</taxon>
        <taxon>Cellulomonas</taxon>
    </lineage>
</organism>
<proteinExistence type="inferred from homology"/>
<dbReference type="HAMAP" id="MF_01940">
    <property type="entry name" value="RNA_CPDase"/>
    <property type="match status" value="1"/>
</dbReference>
<dbReference type="AlphaFoldDB" id="A0A7Z8K001"/>
<dbReference type="InterPro" id="IPR009097">
    <property type="entry name" value="Cyclic_Pdiesterase"/>
</dbReference>
<feature type="active site" description="Proton acceptor" evidence="2">
    <location>
        <position position="133"/>
    </location>
</feature>
<feature type="active site" description="Proton donor" evidence="2">
    <location>
        <position position="49"/>
    </location>
</feature>
<dbReference type="Pfam" id="PF13563">
    <property type="entry name" value="2_5_RNA_ligase2"/>
    <property type="match status" value="1"/>
</dbReference>
<dbReference type="Proteomes" id="UP000308121">
    <property type="component" value="Unassembled WGS sequence"/>
</dbReference>
<comment type="similarity">
    <text evidence="2">Belongs to the 2H phosphoesterase superfamily. ThpR family.</text>
</comment>
<comment type="function">
    <text evidence="2">Hydrolyzes RNA 2',3'-cyclic phosphodiester to an RNA 2'-phosphomonoester.</text>
</comment>
<dbReference type="GO" id="GO:0004113">
    <property type="term" value="F:2',3'-cyclic-nucleotide 3'-phosphodiesterase activity"/>
    <property type="evidence" value="ECO:0007669"/>
    <property type="project" value="InterPro"/>
</dbReference>
<dbReference type="RefSeq" id="WP_154730246.1">
    <property type="nucleotide sequence ID" value="NZ_SZYE01000125.1"/>
</dbReference>
<dbReference type="GO" id="GO:0008664">
    <property type="term" value="F:RNA 2',3'-cyclic 3'-phosphodiesterase activity"/>
    <property type="evidence" value="ECO:0007669"/>
    <property type="project" value="UniProtKB-EC"/>
</dbReference>
<comment type="catalytic activity">
    <reaction evidence="2">
        <text>a 3'-end 2',3'-cyclophospho-ribonucleotide-RNA + H2O = a 3'-end 2'-phospho-ribonucleotide-RNA + H(+)</text>
        <dbReference type="Rhea" id="RHEA:11828"/>
        <dbReference type="Rhea" id="RHEA-COMP:10464"/>
        <dbReference type="Rhea" id="RHEA-COMP:17353"/>
        <dbReference type="ChEBI" id="CHEBI:15377"/>
        <dbReference type="ChEBI" id="CHEBI:15378"/>
        <dbReference type="ChEBI" id="CHEBI:83064"/>
        <dbReference type="ChEBI" id="CHEBI:173113"/>
        <dbReference type="EC" id="3.1.4.58"/>
    </reaction>
</comment>
<accession>A0A7Z8K001</accession>
<protein>
    <recommendedName>
        <fullName evidence="2">RNA 2',3'-cyclic phosphodiesterase</fullName>
        <shortName evidence="2">RNA 2',3'-CPDase</shortName>
        <ecNumber evidence="2">3.1.4.58</ecNumber>
    </recommendedName>
</protein>
<dbReference type="InterPro" id="IPR004175">
    <property type="entry name" value="RNA_CPDase"/>
</dbReference>
<dbReference type="Gene3D" id="3.90.1140.10">
    <property type="entry name" value="Cyclic phosphodiesterase"/>
    <property type="match status" value="1"/>
</dbReference>
<dbReference type="OrthoDB" id="9787070at2"/>
<evidence type="ECO:0000313" key="4">
    <source>
        <dbReference type="Proteomes" id="UP000308121"/>
    </source>
</evidence>
<gene>
    <name evidence="3" type="primary">thpR</name>
    <name evidence="3" type="ORF">FA014_13830</name>
</gene>
<sequence length="218" mass="22800">MRVFAALWPTDEVRRHLATALVTAVGVDAELAPGRAPDGVRWTPAENWHVTLAFYGDVGEGPAEVLAELMTGIAADAAPFDLELSGAGVFAHRTLWAGVGGDVEAVHGLVAGCRDAGDAVGARQDDRVRSRPHVTLGRVAPRRGGNRRRDRAAAAPDPGDLLVHALAVYRGPRWPVTELVLAESLPGEGRAGGPLYRALGSWPLGAPGRADGPGQARP</sequence>
<dbReference type="SUPFAM" id="SSF55144">
    <property type="entry name" value="LigT-like"/>
    <property type="match status" value="1"/>
</dbReference>
<feature type="short sequence motif" description="HXTX 2" evidence="2">
    <location>
        <begin position="133"/>
        <end position="136"/>
    </location>
</feature>
<comment type="caution">
    <text evidence="3">The sequence shown here is derived from an EMBL/GenBank/DDBJ whole genome shotgun (WGS) entry which is preliminary data.</text>
</comment>
<dbReference type="PANTHER" id="PTHR35561">
    <property type="entry name" value="RNA 2',3'-CYCLIC PHOSPHODIESTERASE"/>
    <property type="match status" value="1"/>
</dbReference>